<feature type="compositionally biased region" description="Polar residues" evidence="8">
    <location>
        <begin position="22"/>
        <end position="32"/>
    </location>
</feature>
<feature type="region of interest" description="Disordered" evidence="8">
    <location>
        <begin position="212"/>
        <end position="242"/>
    </location>
</feature>
<evidence type="ECO:0000256" key="7">
    <source>
        <dbReference type="ARBA" id="ARBA00023306"/>
    </source>
</evidence>
<dbReference type="FunCoup" id="A0A067PNU8">
    <property type="interactions" value="511"/>
</dbReference>
<evidence type="ECO:0000256" key="3">
    <source>
        <dbReference type="ARBA" id="ARBA00022741"/>
    </source>
</evidence>
<dbReference type="HOGENOM" id="CLU_018598_1_0_1"/>
<dbReference type="InterPro" id="IPR027417">
    <property type="entry name" value="P-loop_NTPase"/>
</dbReference>
<feature type="region of interest" description="Disordered" evidence="8">
    <location>
        <begin position="647"/>
        <end position="690"/>
    </location>
</feature>
<evidence type="ECO:0000259" key="9">
    <source>
        <dbReference type="SMART" id="SM00382"/>
    </source>
</evidence>
<dbReference type="Pfam" id="PF03215">
    <property type="entry name" value="Rad17"/>
    <property type="match status" value="1"/>
</dbReference>
<keyword evidence="11" id="KW-1185">Reference proteome</keyword>
<proteinExistence type="inferred from homology"/>
<keyword evidence="6" id="KW-0539">Nucleus</keyword>
<dbReference type="Gene3D" id="3.40.50.300">
    <property type="entry name" value="P-loop containing nucleotide triphosphate hydrolases"/>
    <property type="match status" value="1"/>
</dbReference>
<feature type="domain" description="AAA+ ATPase" evidence="9">
    <location>
        <begin position="134"/>
        <end position="306"/>
    </location>
</feature>
<evidence type="ECO:0000256" key="5">
    <source>
        <dbReference type="ARBA" id="ARBA00022840"/>
    </source>
</evidence>
<dbReference type="GO" id="GO:0005634">
    <property type="term" value="C:nucleus"/>
    <property type="evidence" value="ECO:0007669"/>
    <property type="project" value="UniProtKB-SubCell"/>
</dbReference>
<organism evidence="10 11">
    <name type="scientific">Jaapia argillacea MUCL 33604</name>
    <dbReference type="NCBI Taxonomy" id="933084"/>
    <lineage>
        <taxon>Eukaryota</taxon>
        <taxon>Fungi</taxon>
        <taxon>Dikarya</taxon>
        <taxon>Basidiomycota</taxon>
        <taxon>Agaricomycotina</taxon>
        <taxon>Agaricomycetes</taxon>
        <taxon>Agaricomycetidae</taxon>
        <taxon>Jaapiales</taxon>
        <taxon>Jaapiaceae</taxon>
        <taxon>Jaapia</taxon>
    </lineage>
</organism>
<sequence>MPPFSSSQSSGSKPNKRLKPTSLRTTNLNSVRNDAGPPSKKFKPMPSLSQPPKFIVPGNSNLLSSSQSNVKGKGKEKATSTSRAQGNENDQLWIDMYEPTAEEDLAVHKRKIENVRSWLNEALDGGPGGRLKAYRRILALTGAAGTGKTATIRVLARELNLEILEWKNTVDESFAGDDDHDDEQGQSSWRNQDYEGLMQKFQAFITRASTCRSLFSGPPPQSQSEAKPSTKTSSTSSPQLNTSSKRRIILLEDLPNILHSGTQQQFHAVLETVAHSRDLTPVVLIVSDSGVRGEASDDRMASGRGRVKETVDIRTALPSSLLGSQWVTEIKFNPIASTLMTRALQSMLTSLSSSSLQHPSKETLDMVVESSNGDIRSAIMALQFACGARQPSFEPQGKKRKKGTTGNSRALLEAVTRREQSLALFHLMGKVLYNKRKGDPPGSSATKKDIQRDKELDAKIKDPPPLPSHLQLHDRRSSRVDIDAIYGDSPIDSSLYSLYIHQNYTQFCNEVDESEAISEWLSWVDYSGGEAWYQANPHRFHLLTMGTLHSLPSPVTRRSQKIFKPEFFDVLSKHRECEDAVEDVLEWTRDASQHTNLLGGFSRSEVATELGGVLKALDLTGRHTVPPSHRRFSLLPFVKQTNSTGIALNEDDAGATEAPDDVPTPPRRASSVDRSRESGGWLEEDDIEDF</sequence>
<dbReference type="PANTHER" id="PTHR12172:SF0">
    <property type="entry name" value="CELL CYCLE CHECKPOINT PROTEIN RAD17"/>
    <property type="match status" value="1"/>
</dbReference>
<evidence type="ECO:0000313" key="11">
    <source>
        <dbReference type="Proteomes" id="UP000027265"/>
    </source>
</evidence>
<keyword evidence="5" id="KW-0067">ATP-binding</keyword>
<keyword evidence="7" id="KW-0131">Cell cycle</keyword>
<feature type="compositionally biased region" description="Low complexity" evidence="8">
    <location>
        <begin position="1"/>
        <end position="12"/>
    </location>
</feature>
<dbReference type="STRING" id="933084.A0A067PNU8"/>
<feature type="compositionally biased region" description="Acidic residues" evidence="8">
    <location>
        <begin position="649"/>
        <end position="660"/>
    </location>
</feature>
<name>A0A067PNU8_9AGAM</name>
<dbReference type="GO" id="GO:0000077">
    <property type="term" value="P:DNA damage checkpoint signaling"/>
    <property type="evidence" value="ECO:0007669"/>
    <property type="project" value="TreeGrafter"/>
</dbReference>
<evidence type="ECO:0000256" key="8">
    <source>
        <dbReference type="SAM" id="MobiDB-lite"/>
    </source>
</evidence>
<protein>
    <recommendedName>
        <fullName evidence="9">AAA+ ATPase domain-containing protein</fullName>
    </recommendedName>
</protein>
<dbReference type="GO" id="GO:0003689">
    <property type="term" value="F:DNA clamp loader activity"/>
    <property type="evidence" value="ECO:0007669"/>
    <property type="project" value="TreeGrafter"/>
</dbReference>
<reference evidence="11" key="1">
    <citation type="journal article" date="2014" name="Proc. Natl. Acad. Sci. U.S.A.">
        <title>Extensive sampling of basidiomycete genomes demonstrates inadequacy of the white-rot/brown-rot paradigm for wood decay fungi.</title>
        <authorList>
            <person name="Riley R."/>
            <person name="Salamov A.A."/>
            <person name="Brown D.W."/>
            <person name="Nagy L.G."/>
            <person name="Floudas D."/>
            <person name="Held B.W."/>
            <person name="Levasseur A."/>
            <person name="Lombard V."/>
            <person name="Morin E."/>
            <person name="Otillar R."/>
            <person name="Lindquist E.A."/>
            <person name="Sun H."/>
            <person name="LaButti K.M."/>
            <person name="Schmutz J."/>
            <person name="Jabbour D."/>
            <person name="Luo H."/>
            <person name="Baker S.E."/>
            <person name="Pisabarro A.G."/>
            <person name="Walton J.D."/>
            <person name="Blanchette R.A."/>
            <person name="Henrissat B."/>
            <person name="Martin F."/>
            <person name="Cullen D."/>
            <person name="Hibbett D.S."/>
            <person name="Grigoriev I.V."/>
        </authorList>
    </citation>
    <scope>NUCLEOTIDE SEQUENCE [LARGE SCALE GENOMIC DNA]</scope>
    <source>
        <strain evidence="11">MUCL 33604</strain>
    </source>
</reference>
<dbReference type="GO" id="GO:0003682">
    <property type="term" value="F:chromatin binding"/>
    <property type="evidence" value="ECO:0007669"/>
    <property type="project" value="TreeGrafter"/>
</dbReference>
<dbReference type="InterPro" id="IPR004582">
    <property type="entry name" value="Checkpoint_prot_Rad17_Rad24"/>
</dbReference>
<dbReference type="GO" id="GO:0033314">
    <property type="term" value="P:mitotic DNA replication checkpoint signaling"/>
    <property type="evidence" value="ECO:0007669"/>
    <property type="project" value="TreeGrafter"/>
</dbReference>
<comment type="subcellular location">
    <subcellularLocation>
        <location evidence="1">Nucleus</location>
    </subcellularLocation>
</comment>
<dbReference type="Proteomes" id="UP000027265">
    <property type="component" value="Unassembled WGS sequence"/>
</dbReference>
<dbReference type="OrthoDB" id="10265971at2759"/>
<dbReference type="GO" id="GO:0005524">
    <property type="term" value="F:ATP binding"/>
    <property type="evidence" value="ECO:0007669"/>
    <property type="project" value="UniProtKB-KW"/>
</dbReference>
<keyword evidence="3" id="KW-0547">Nucleotide-binding</keyword>
<feature type="compositionally biased region" description="Low complexity" evidence="8">
    <location>
        <begin position="59"/>
        <end position="69"/>
    </location>
</feature>
<dbReference type="SMART" id="SM00382">
    <property type="entry name" value="AAA"/>
    <property type="match status" value="1"/>
</dbReference>
<dbReference type="InterPro" id="IPR003593">
    <property type="entry name" value="AAA+_ATPase"/>
</dbReference>
<dbReference type="InParanoid" id="A0A067PNU8"/>
<dbReference type="AlphaFoldDB" id="A0A067PNU8"/>
<evidence type="ECO:0000256" key="6">
    <source>
        <dbReference type="ARBA" id="ARBA00023242"/>
    </source>
</evidence>
<gene>
    <name evidence="10" type="ORF">JAAARDRAFT_195860</name>
</gene>
<comment type="similarity">
    <text evidence="2">Belongs to the rad17/RAD24 family.</text>
</comment>
<keyword evidence="4" id="KW-0227">DNA damage</keyword>
<dbReference type="GO" id="GO:0006281">
    <property type="term" value="P:DNA repair"/>
    <property type="evidence" value="ECO:0007669"/>
    <property type="project" value="InterPro"/>
</dbReference>
<accession>A0A067PNU8</accession>
<evidence type="ECO:0000256" key="2">
    <source>
        <dbReference type="ARBA" id="ARBA00006168"/>
    </source>
</evidence>
<evidence type="ECO:0000256" key="4">
    <source>
        <dbReference type="ARBA" id="ARBA00022763"/>
    </source>
</evidence>
<dbReference type="PANTHER" id="PTHR12172">
    <property type="entry name" value="CELL CYCLE CHECKPOINT PROTEIN RAD17"/>
    <property type="match status" value="1"/>
</dbReference>
<dbReference type="SUPFAM" id="SSF52540">
    <property type="entry name" value="P-loop containing nucleoside triphosphate hydrolases"/>
    <property type="match status" value="1"/>
</dbReference>
<dbReference type="EMBL" id="KL197725">
    <property type="protein sequence ID" value="KDQ55490.1"/>
    <property type="molecule type" value="Genomic_DNA"/>
</dbReference>
<feature type="compositionally biased region" description="Low complexity" evidence="8">
    <location>
        <begin position="227"/>
        <end position="242"/>
    </location>
</feature>
<evidence type="ECO:0000256" key="1">
    <source>
        <dbReference type="ARBA" id="ARBA00004123"/>
    </source>
</evidence>
<feature type="region of interest" description="Disordered" evidence="8">
    <location>
        <begin position="1"/>
        <end position="87"/>
    </location>
</feature>
<evidence type="ECO:0000313" key="10">
    <source>
        <dbReference type="EMBL" id="KDQ55490.1"/>
    </source>
</evidence>